<reference evidence="3" key="1">
    <citation type="submission" date="2021-02" db="EMBL/GenBank/DDBJ databases">
        <authorList>
            <person name="Dougan E. K."/>
            <person name="Rhodes N."/>
            <person name="Thang M."/>
            <person name="Chan C."/>
        </authorList>
    </citation>
    <scope>NUCLEOTIDE SEQUENCE</scope>
</reference>
<evidence type="ECO:0000313" key="3">
    <source>
        <dbReference type="EMBL" id="CAE8741020.1"/>
    </source>
</evidence>
<feature type="non-terminal residue" evidence="3">
    <location>
        <position position="1"/>
    </location>
</feature>
<dbReference type="Gene3D" id="1.10.443.10">
    <property type="entry name" value="Intergrase catalytic core"/>
    <property type="match status" value="1"/>
</dbReference>
<evidence type="ECO:0000256" key="2">
    <source>
        <dbReference type="SAM" id="MobiDB-lite"/>
    </source>
</evidence>
<name>A0A813LVI5_POLGL</name>
<dbReference type="GO" id="GO:0015074">
    <property type="term" value="P:DNA integration"/>
    <property type="evidence" value="ECO:0007669"/>
    <property type="project" value="InterPro"/>
</dbReference>
<dbReference type="EMBL" id="CAJNNW010037346">
    <property type="protein sequence ID" value="CAE8741020.1"/>
    <property type="molecule type" value="Genomic_DNA"/>
</dbReference>
<gene>
    <name evidence="3" type="ORF">PGLA2088_LOCUS50266</name>
</gene>
<dbReference type="GO" id="GO:0006310">
    <property type="term" value="P:DNA recombination"/>
    <property type="evidence" value="ECO:0007669"/>
    <property type="project" value="UniProtKB-KW"/>
</dbReference>
<feature type="region of interest" description="Disordered" evidence="2">
    <location>
        <begin position="1522"/>
        <end position="1571"/>
    </location>
</feature>
<feature type="region of interest" description="Disordered" evidence="2">
    <location>
        <begin position="716"/>
        <end position="742"/>
    </location>
</feature>
<sequence>LEHGPDPAVDHSVRTPLGVLEMVADFVHDNVLLLKPCLHKSGIDQGCREGKRNREVFPVPLLSRNVEVPGASCHDEQRVAAKLANATLIGLNSLYGVSADQARATPSSSQRSVQRNVLQNVISMIHGALDVQSVLDGSQALDLLLTGASPTQPCSSNHIVADSFDLLERSAGVDPMPCLPEKVRNTIVGEPGIMQGAHAGLNKFPGIKNSDRPEYAKLVAKQLLCGKVSLALSIRGGGTVFGVGKKNSGKLREVWHGARVSAAALKPPKPPHLASPSALLDLECSLERPLRLSKRDGRCLFDQLLLPSELRQWMGRPPVRVRELLCSGLVELEQLQTWCDAGVTLHSHTLVFPVSCVWPMGFSRSSFIAQSKMLHVCFDAGLNVQRILAEDVPSPASFEETFALATDDVLHFCRGPASASVSAMAKLDRAFIRHGVLKHEKKDSAGELNGTCIGVDLQNGTRFMAHANKLITLLSGLCEVLRRQRMTPADMQAMQGHIQWFDLLNRPLFAILDEVYGFARLDNPNQERAIPDVPLSELMLVLALASFWQADLTREWLPEITACDASPQFGFGVCFAPCSIEMAKAVGRLAEKRGDYVRLDRDEFDTEAEKPRLGVPHRRGLKKSSFHTVVSARKQYNAHSGALEATGVLHLIRWLLRSPRKHNHRVVALVDAKAVLGAVAKGRSSANTLKREVRRVAALTLAGNFLMRYVYVPSEDNPADAPSRGLKRRHRPNVSPIRPLKAGGTSVPAMNVGVGLSSSKLWNSLFGAPVLREFSTSLTLGGTSSEPFQKERLQRLTFGKWWWQGTSSEPFQKERLQHLTFGKWRWQGAIGASRSKRSVRKDEGSKAAESTSWKHGLAAWMFLMAVALDFSWGSAAWPDMGSARAGQCQALSHLESAAERFMSERFEEHTARSPSSDYGAQLKGVRMNYVGEVSGSAETVTLDQVSSALPPEGCGGISDVMEHVDDVKGADLLDPSRSKLDSPEGTFPRTQVMVKDQTEWEAICHLLLQRGVAEEIAESAIARWKGRLVLAGCFGVRKAGKFLADGRPVLRLIIDMRASNWLFRSIVGDVASLTGSAGWQSMRIGADTVVLTYGEDLSCAFYLFRLPAVWRPFMALARPVSRRKIGLAGDGLTYLASRVLPMGWISAVGVMQNVGRMLVSRMPPAGAGIPVAAEVRRGALATAGERTWSVYLDDLTIFRRVAMSELSVLSGQTDRWQRLMRAVYDSRNIPWAPAKSVTGSEACERLGGLFDGVRGFLGPTVTRSLTIIGLGLWIISKGRLRRLPLRIFAGREVHCLQFRRALFAFYGRLWQTIGGSREGSFLSLGLMREMLVSFALMPLRGTSLHSPLDGLASCSDASEWGGGICSSTGLSEAGVAECEELRTEHPEVGPFVSELACANTARLLLAFLRRAEYRGSDIRMDINEVAHGASWPRCAIPANRWKWQVVKGDHVRPFIGLSGLLRPLRKGRSSSLVLNSTLRRTSALTLAANFYPLLGYVHTSENPSDEPSRRFERKRNNFKVKTRPVDVGLRSAETASEKVGSRRKRKRSPGGVEQGPEGEAEKRGGQSGVVDQLWENGDGKAAASYTLAGLQFLQPKLKKHLPGAWKLLAAWQKLELPAGATPATPLVAFGVAGCFAAAGQFRMGLLIVLAFAIFLQTGEIFQLQNRDVTFSKDGLVAVLSLRDTKGSKRSKVQQTERITVEDPAAVACPHWLCEGKAEGERLSSLSSNEFRGLWVKAIKALGLQGFHYPPYCLRRGGATRMFRLTRSLDVCCAIGRWQDIRT</sequence>
<organism evidence="3 4">
    <name type="scientific">Polarella glacialis</name>
    <name type="common">Dinoflagellate</name>
    <dbReference type="NCBI Taxonomy" id="89957"/>
    <lineage>
        <taxon>Eukaryota</taxon>
        <taxon>Sar</taxon>
        <taxon>Alveolata</taxon>
        <taxon>Dinophyceae</taxon>
        <taxon>Suessiales</taxon>
        <taxon>Suessiaceae</taxon>
        <taxon>Polarella</taxon>
    </lineage>
</organism>
<accession>A0A813LVI5</accession>
<evidence type="ECO:0000313" key="4">
    <source>
        <dbReference type="Proteomes" id="UP000626109"/>
    </source>
</evidence>
<dbReference type="GO" id="GO:0003677">
    <property type="term" value="F:DNA binding"/>
    <property type="evidence" value="ECO:0007669"/>
    <property type="project" value="InterPro"/>
</dbReference>
<evidence type="ECO:0000256" key="1">
    <source>
        <dbReference type="ARBA" id="ARBA00023172"/>
    </source>
</evidence>
<keyword evidence="1" id="KW-0233">DNA recombination</keyword>
<dbReference type="SUPFAM" id="SSF56349">
    <property type="entry name" value="DNA breaking-rejoining enzymes"/>
    <property type="match status" value="1"/>
</dbReference>
<dbReference type="InterPro" id="IPR011010">
    <property type="entry name" value="DNA_brk_join_enz"/>
</dbReference>
<feature type="non-terminal residue" evidence="3">
    <location>
        <position position="1782"/>
    </location>
</feature>
<comment type="caution">
    <text evidence="3">The sequence shown here is derived from an EMBL/GenBank/DDBJ whole genome shotgun (WGS) entry which is preliminary data.</text>
</comment>
<dbReference type="Proteomes" id="UP000626109">
    <property type="component" value="Unassembled WGS sequence"/>
</dbReference>
<proteinExistence type="predicted"/>
<dbReference type="InterPro" id="IPR013762">
    <property type="entry name" value="Integrase-like_cat_sf"/>
</dbReference>
<protein>
    <submittedName>
        <fullName evidence="3">Uncharacterized protein</fullName>
    </submittedName>
</protein>